<sequence>METLGALLNDDKQKKTKIQVSLDSDLVQNAERKLAQYGMTRSSALNVFYHAVANSDQFPFTPKLSEREIAMQKLDDAFAHANIPTKGFKNKKEAMEFLKDDANW</sequence>
<dbReference type="AlphaFoldDB" id="A0A9D9E6A9"/>
<evidence type="ECO:0000313" key="1">
    <source>
        <dbReference type="EMBL" id="MBO8441981.1"/>
    </source>
</evidence>
<comment type="caution">
    <text evidence="1">The sequence shown here is derived from an EMBL/GenBank/DDBJ whole genome shotgun (WGS) entry which is preliminary data.</text>
</comment>
<gene>
    <name evidence="1" type="ORF">IAA89_06080</name>
</gene>
<dbReference type="GO" id="GO:0006355">
    <property type="term" value="P:regulation of DNA-templated transcription"/>
    <property type="evidence" value="ECO:0007669"/>
    <property type="project" value="InterPro"/>
</dbReference>
<protein>
    <submittedName>
        <fullName evidence="1">Type II toxin-antitoxin system RelB/DinJ family antitoxin</fullName>
    </submittedName>
</protein>
<dbReference type="Proteomes" id="UP000823614">
    <property type="component" value="Unassembled WGS sequence"/>
</dbReference>
<accession>A0A9D9E6A9</accession>
<dbReference type="Gene3D" id="1.10.1220.10">
    <property type="entry name" value="Met repressor-like"/>
    <property type="match status" value="1"/>
</dbReference>
<reference evidence="1" key="1">
    <citation type="submission" date="2020-10" db="EMBL/GenBank/DDBJ databases">
        <authorList>
            <person name="Gilroy R."/>
        </authorList>
    </citation>
    <scope>NUCLEOTIDE SEQUENCE</scope>
    <source>
        <strain evidence="1">C6-149</strain>
    </source>
</reference>
<organism evidence="1 2">
    <name type="scientific">Candidatus Gallilactobacillus intestinavium</name>
    <dbReference type="NCBI Taxonomy" id="2840838"/>
    <lineage>
        <taxon>Bacteria</taxon>
        <taxon>Bacillati</taxon>
        <taxon>Bacillota</taxon>
        <taxon>Bacilli</taxon>
        <taxon>Lactobacillales</taxon>
        <taxon>Lactobacillaceae</taxon>
        <taxon>Lactobacillaceae incertae sedis</taxon>
        <taxon>Candidatus Gallilactobacillus</taxon>
    </lineage>
</organism>
<dbReference type="InterPro" id="IPR013321">
    <property type="entry name" value="Arc_rbn_hlx_hlx"/>
</dbReference>
<dbReference type="EMBL" id="JADIMP010000096">
    <property type="protein sequence ID" value="MBO8441981.1"/>
    <property type="molecule type" value="Genomic_DNA"/>
</dbReference>
<reference evidence="1" key="2">
    <citation type="journal article" date="2021" name="PeerJ">
        <title>Extensive microbial diversity within the chicken gut microbiome revealed by metagenomics and culture.</title>
        <authorList>
            <person name="Gilroy R."/>
            <person name="Ravi A."/>
            <person name="Getino M."/>
            <person name="Pursley I."/>
            <person name="Horton D.L."/>
            <person name="Alikhan N.F."/>
            <person name="Baker D."/>
            <person name="Gharbi K."/>
            <person name="Hall N."/>
            <person name="Watson M."/>
            <person name="Adriaenssens E.M."/>
            <person name="Foster-Nyarko E."/>
            <person name="Jarju S."/>
            <person name="Secka A."/>
            <person name="Antonio M."/>
            <person name="Oren A."/>
            <person name="Chaudhuri R.R."/>
            <person name="La Ragione R."/>
            <person name="Hildebrand F."/>
            <person name="Pallen M.J."/>
        </authorList>
    </citation>
    <scope>NUCLEOTIDE SEQUENCE</scope>
    <source>
        <strain evidence="1">C6-149</strain>
    </source>
</reference>
<evidence type="ECO:0000313" key="2">
    <source>
        <dbReference type="Proteomes" id="UP000823614"/>
    </source>
</evidence>
<proteinExistence type="predicted"/>
<dbReference type="InterPro" id="IPR007337">
    <property type="entry name" value="RelB/DinJ"/>
</dbReference>
<name>A0A9D9E6A9_9LACO</name>
<dbReference type="Pfam" id="PF04221">
    <property type="entry name" value="RelB"/>
    <property type="match status" value="1"/>
</dbReference>